<gene>
    <name evidence="1" type="ORF">PILCRDRAFT_16096</name>
</gene>
<dbReference type="Proteomes" id="UP000054166">
    <property type="component" value="Unassembled WGS sequence"/>
</dbReference>
<organism evidence="1 2">
    <name type="scientific">Piloderma croceum (strain F 1598)</name>
    <dbReference type="NCBI Taxonomy" id="765440"/>
    <lineage>
        <taxon>Eukaryota</taxon>
        <taxon>Fungi</taxon>
        <taxon>Dikarya</taxon>
        <taxon>Basidiomycota</taxon>
        <taxon>Agaricomycotina</taxon>
        <taxon>Agaricomycetes</taxon>
        <taxon>Agaricomycetidae</taxon>
        <taxon>Atheliales</taxon>
        <taxon>Atheliaceae</taxon>
        <taxon>Piloderma</taxon>
    </lineage>
</organism>
<accession>A0A0C3EWV3</accession>
<protein>
    <submittedName>
        <fullName evidence="1">Uncharacterized protein</fullName>
    </submittedName>
</protein>
<proteinExistence type="predicted"/>
<dbReference type="EMBL" id="KN833128">
    <property type="protein sequence ID" value="KIM72489.1"/>
    <property type="molecule type" value="Genomic_DNA"/>
</dbReference>
<reference evidence="2" key="2">
    <citation type="submission" date="2015-01" db="EMBL/GenBank/DDBJ databases">
        <title>Evolutionary Origins and Diversification of the Mycorrhizal Mutualists.</title>
        <authorList>
            <consortium name="DOE Joint Genome Institute"/>
            <consortium name="Mycorrhizal Genomics Consortium"/>
            <person name="Kohler A."/>
            <person name="Kuo A."/>
            <person name="Nagy L.G."/>
            <person name="Floudas D."/>
            <person name="Copeland A."/>
            <person name="Barry K.W."/>
            <person name="Cichocki N."/>
            <person name="Veneault-Fourrey C."/>
            <person name="LaButti K."/>
            <person name="Lindquist E.A."/>
            <person name="Lipzen A."/>
            <person name="Lundell T."/>
            <person name="Morin E."/>
            <person name="Murat C."/>
            <person name="Riley R."/>
            <person name="Ohm R."/>
            <person name="Sun H."/>
            <person name="Tunlid A."/>
            <person name="Henrissat B."/>
            <person name="Grigoriev I.V."/>
            <person name="Hibbett D.S."/>
            <person name="Martin F."/>
        </authorList>
    </citation>
    <scope>NUCLEOTIDE SEQUENCE [LARGE SCALE GENOMIC DNA]</scope>
    <source>
        <strain evidence="2">F 1598</strain>
    </source>
</reference>
<dbReference type="InParanoid" id="A0A0C3EWV3"/>
<dbReference type="AlphaFoldDB" id="A0A0C3EWV3"/>
<evidence type="ECO:0000313" key="2">
    <source>
        <dbReference type="Proteomes" id="UP000054166"/>
    </source>
</evidence>
<name>A0A0C3EWV3_PILCF</name>
<evidence type="ECO:0000313" key="1">
    <source>
        <dbReference type="EMBL" id="KIM72489.1"/>
    </source>
</evidence>
<keyword evidence="2" id="KW-1185">Reference proteome</keyword>
<reference evidence="1 2" key="1">
    <citation type="submission" date="2014-04" db="EMBL/GenBank/DDBJ databases">
        <authorList>
            <consortium name="DOE Joint Genome Institute"/>
            <person name="Kuo A."/>
            <person name="Tarkka M."/>
            <person name="Buscot F."/>
            <person name="Kohler A."/>
            <person name="Nagy L.G."/>
            <person name="Floudas D."/>
            <person name="Copeland A."/>
            <person name="Barry K.W."/>
            <person name="Cichocki N."/>
            <person name="Veneault-Fourrey C."/>
            <person name="LaButti K."/>
            <person name="Lindquist E.A."/>
            <person name="Lipzen A."/>
            <person name="Lundell T."/>
            <person name="Morin E."/>
            <person name="Murat C."/>
            <person name="Sun H."/>
            <person name="Tunlid A."/>
            <person name="Henrissat B."/>
            <person name="Grigoriev I.V."/>
            <person name="Hibbett D.S."/>
            <person name="Martin F."/>
            <person name="Nordberg H.P."/>
            <person name="Cantor M.N."/>
            <person name="Hua S.X."/>
        </authorList>
    </citation>
    <scope>NUCLEOTIDE SEQUENCE [LARGE SCALE GENOMIC DNA]</scope>
    <source>
        <strain evidence="1 2">F 1598</strain>
    </source>
</reference>
<dbReference type="HOGENOM" id="CLU_2455549_0_0_1"/>
<sequence>MQRPILSKVPNPLFPSIRDINITLYTLSYTRAGPSMIGTNLRGSSLEGQRSIADFFHILDNHITVINADDYKLRQLDDECRPLVGPPIE</sequence>